<feature type="region of interest" description="Disordered" evidence="1">
    <location>
        <begin position="583"/>
        <end position="622"/>
    </location>
</feature>
<proteinExistence type="predicted"/>
<evidence type="ECO:0000256" key="1">
    <source>
        <dbReference type="SAM" id="MobiDB-lite"/>
    </source>
</evidence>
<evidence type="ECO:0000313" key="2">
    <source>
        <dbReference type="EMBL" id="RSH79173.1"/>
    </source>
</evidence>
<keyword evidence="3" id="KW-1185">Reference proteome</keyword>
<feature type="compositionally biased region" description="Basic and acidic residues" evidence="1">
    <location>
        <begin position="181"/>
        <end position="204"/>
    </location>
</feature>
<dbReference type="EMBL" id="RSCE01000010">
    <property type="protein sequence ID" value="RSH79173.1"/>
    <property type="molecule type" value="Genomic_DNA"/>
</dbReference>
<dbReference type="InterPro" id="IPR036864">
    <property type="entry name" value="Zn2-C6_fun-type_DNA-bd_sf"/>
</dbReference>
<reference evidence="2 3" key="1">
    <citation type="submission" date="2018-11" db="EMBL/GenBank/DDBJ databases">
        <title>Genome sequence of Apiotrichum porosum DSM 27194.</title>
        <authorList>
            <person name="Aliyu H."/>
            <person name="Gorte O."/>
            <person name="Ochsenreither K."/>
        </authorList>
    </citation>
    <scope>NUCLEOTIDE SEQUENCE [LARGE SCALE GENOMIC DNA]</scope>
    <source>
        <strain evidence="2 3">DSM 27194</strain>
    </source>
</reference>
<dbReference type="GO" id="GO:0000981">
    <property type="term" value="F:DNA-binding transcription factor activity, RNA polymerase II-specific"/>
    <property type="evidence" value="ECO:0007669"/>
    <property type="project" value="InterPro"/>
</dbReference>
<accession>A0A427XK58</accession>
<dbReference type="GO" id="GO:0008270">
    <property type="term" value="F:zinc ion binding"/>
    <property type="evidence" value="ECO:0007669"/>
    <property type="project" value="InterPro"/>
</dbReference>
<dbReference type="AlphaFoldDB" id="A0A427XK58"/>
<dbReference type="OrthoDB" id="3364175at2759"/>
<comment type="caution">
    <text evidence="2">The sequence shown here is derived from an EMBL/GenBank/DDBJ whole genome shotgun (WGS) entry which is preliminary data.</text>
</comment>
<evidence type="ECO:0008006" key="4">
    <source>
        <dbReference type="Google" id="ProtNLM"/>
    </source>
</evidence>
<dbReference type="GeneID" id="39585755"/>
<sequence length="770" mass="84190">MTRRTPSPPPNAPAAKRAKIFRACATCVTSKTRCEDVTSVGCSLCRRRGRVCSLAAVASALEANSGSLSNGNEQDRTTPSMAMNGSNGNGSASYTMDPGSSSSNNDLAPPPSRHSLHPSPHDTSALSPLRPTYQHRTYAPTPSGSNVPDWHSNEVDELRVRLAEAERRVARTESALADIQVRTERTEREREQEQDRETDRERRIGTANYRRGNGGHAALQSPGSDAFLETAGPLRLAMTMLYTIDETIFSIAGTRLYPHPVMRGIVPASHVELAWHGFKARISTLLPLPPFLAVSTPVPSHGFVLLAALHHVPSAYSSQFAPLLDESILIAMGGGVSLDVILALLILSFAPAQPEDDNGDDGDDRSIPRVVPTALRLISLAYSIGQSLGLDSVVEGTLRLGDRLNLEMYGEALWRLQLWAAVVNRYVLLHMTSGQKAHFPPLVSRRLPILHRDNIETCSRHLRCEAELIEMFFPFNHVMSQLEHIEDSEMDNVHALHRVWNEILQRADNYTRDTSNPPGLRNDARCMLYSAGLRLASLTFWIPSPLRTKREGVIQLLKEFPAIMNRMLDMVCGDGELPTNASSGDSLRFADANGHTGSSNSSTYAGLGPRPPSFTSPTVHHNEVTDPLPILPMYTVMSLCNAIVTLHRSVQFVAAAYGQSDMTEGSRLGLADQRVRRMGKPFKFVLEETTRLMNLSPLYSSGWLLPPEARHAHQPPLMAGEAEQVGGVVGGHGNAVVPAPPATLDFDLLNWDLSLLYPDIVGFHAVGGMQ</sequence>
<dbReference type="SUPFAM" id="SSF57701">
    <property type="entry name" value="Zn2/Cys6 DNA-binding domain"/>
    <property type="match status" value="1"/>
</dbReference>
<evidence type="ECO:0000313" key="3">
    <source>
        <dbReference type="Proteomes" id="UP000279236"/>
    </source>
</evidence>
<feature type="compositionally biased region" description="Polar residues" evidence="1">
    <location>
        <begin position="65"/>
        <end position="106"/>
    </location>
</feature>
<dbReference type="CDD" id="cd00067">
    <property type="entry name" value="GAL4"/>
    <property type="match status" value="1"/>
</dbReference>
<feature type="region of interest" description="Disordered" evidence="1">
    <location>
        <begin position="181"/>
        <end position="221"/>
    </location>
</feature>
<protein>
    <recommendedName>
        <fullName evidence="4">Zn(2)-C6 fungal-type domain-containing protein</fullName>
    </recommendedName>
</protein>
<dbReference type="Proteomes" id="UP000279236">
    <property type="component" value="Unassembled WGS sequence"/>
</dbReference>
<feature type="region of interest" description="Disordered" evidence="1">
    <location>
        <begin position="65"/>
        <end position="128"/>
    </location>
</feature>
<organism evidence="2 3">
    <name type="scientific">Apiotrichum porosum</name>
    <dbReference type="NCBI Taxonomy" id="105984"/>
    <lineage>
        <taxon>Eukaryota</taxon>
        <taxon>Fungi</taxon>
        <taxon>Dikarya</taxon>
        <taxon>Basidiomycota</taxon>
        <taxon>Agaricomycotina</taxon>
        <taxon>Tremellomycetes</taxon>
        <taxon>Trichosporonales</taxon>
        <taxon>Trichosporonaceae</taxon>
        <taxon>Apiotrichum</taxon>
    </lineage>
</organism>
<gene>
    <name evidence="2" type="ORF">EHS24_001212</name>
</gene>
<dbReference type="RefSeq" id="XP_028474320.1">
    <property type="nucleotide sequence ID" value="XM_028617013.1"/>
</dbReference>
<dbReference type="InterPro" id="IPR001138">
    <property type="entry name" value="Zn2Cys6_DnaBD"/>
</dbReference>
<feature type="compositionally biased region" description="Polar residues" evidence="1">
    <location>
        <begin position="595"/>
        <end position="604"/>
    </location>
</feature>
<name>A0A427XK58_9TREE</name>